<dbReference type="Gene3D" id="3.40.930.10">
    <property type="entry name" value="Mannitol-specific EII, Chain A"/>
    <property type="match status" value="1"/>
</dbReference>
<sequence>MRLSSRERIWHRNCYLEKERRCDKRVSLSEYIGKDHIRIFEEHLEQSELIRQLGDTLIQTGAVGAEYIEAVCVREQSYPTGLLTGEVNVAIPHADPQHVRKPTIAVGVARQSVRFRNMADPNHDLPVQVVFLLAPERGETQLNILEQVMNLIQDQANMQKIMDAQGTEEVWNVLSQLEQVEEKS</sequence>
<dbReference type="Proteomes" id="UP000269573">
    <property type="component" value="Unassembled WGS sequence"/>
</dbReference>
<evidence type="ECO:0000313" key="2">
    <source>
        <dbReference type="EMBL" id="RNB88672.1"/>
    </source>
</evidence>
<reference evidence="2 3" key="1">
    <citation type="submission" date="2018-10" db="EMBL/GenBank/DDBJ databases">
        <title>Phylogenomics of Brevibacillus.</title>
        <authorList>
            <person name="Dunlap C."/>
        </authorList>
    </citation>
    <scope>NUCLEOTIDE SEQUENCE [LARGE SCALE GENOMIC DNA]</scope>
    <source>
        <strain evidence="2 3">JCM 15774</strain>
    </source>
</reference>
<dbReference type="InterPro" id="IPR016152">
    <property type="entry name" value="PTrfase/Anion_transptr"/>
</dbReference>
<dbReference type="InterPro" id="IPR051541">
    <property type="entry name" value="PTS_SugarTrans_NitroReg"/>
</dbReference>
<dbReference type="PANTHER" id="PTHR47738:SF3">
    <property type="entry name" value="PHOSPHOTRANSFERASE SYSTEM MANNITOL_FRUCTOSE-SPECIFIC IIA DOMAIN CONTAINING PROTEIN"/>
    <property type="match status" value="1"/>
</dbReference>
<protein>
    <submittedName>
        <fullName evidence="2">PTS sugar transporter subunit IIA</fullName>
    </submittedName>
</protein>
<dbReference type="InterPro" id="IPR002178">
    <property type="entry name" value="PTS_EIIA_type-2_dom"/>
</dbReference>
<accession>A0A3M8DKQ4</accession>
<gene>
    <name evidence="2" type="ORF">EDM59_06060</name>
</gene>
<keyword evidence="2" id="KW-0762">Sugar transport</keyword>
<keyword evidence="2" id="KW-0813">Transport</keyword>
<feature type="domain" description="PTS EIIA type-2" evidence="1">
    <location>
        <begin position="30"/>
        <end position="177"/>
    </location>
</feature>
<dbReference type="EMBL" id="RHHU01000003">
    <property type="protein sequence ID" value="RNB88672.1"/>
    <property type="molecule type" value="Genomic_DNA"/>
</dbReference>
<evidence type="ECO:0000259" key="1">
    <source>
        <dbReference type="PROSITE" id="PS51094"/>
    </source>
</evidence>
<dbReference type="AlphaFoldDB" id="A0A3M8DKQ4"/>
<proteinExistence type="predicted"/>
<evidence type="ECO:0000313" key="3">
    <source>
        <dbReference type="Proteomes" id="UP000269573"/>
    </source>
</evidence>
<dbReference type="SUPFAM" id="SSF55804">
    <property type="entry name" value="Phoshotransferase/anion transport protein"/>
    <property type="match status" value="1"/>
</dbReference>
<name>A0A3M8DKQ4_9BACL</name>
<comment type="caution">
    <text evidence="2">The sequence shown here is derived from an EMBL/GenBank/DDBJ whole genome shotgun (WGS) entry which is preliminary data.</text>
</comment>
<organism evidence="2 3">
    <name type="scientific">Brevibacillus nitrificans</name>
    <dbReference type="NCBI Taxonomy" id="651560"/>
    <lineage>
        <taxon>Bacteria</taxon>
        <taxon>Bacillati</taxon>
        <taxon>Bacillota</taxon>
        <taxon>Bacilli</taxon>
        <taxon>Bacillales</taxon>
        <taxon>Paenibacillaceae</taxon>
        <taxon>Brevibacillus</taxon>
    </lineage>
</organism>
<dbReference type="PROSITE" id="PS51094">
    <property type="entry name" value="PTS_EIIA_TYPE_2"/>
    <property type="match status" value="1"/>
</dbReference>
<dbReference type="CDD" id="cd00211">
    <property type="entry name" value="PTS_IIA_fru"/>
    <property type="match status" value="1"/>
</dbReference>
<keyword evidence="3" id="KW-1185">Reference proteome</keyword>
<dbReference type="Pfam" id="PF00359">
    <property type="entry name" value="PTS_EIIA_2"/>
    <property type="match status" value="1"/>
</dbReference>
<dbReference type="PANTHER" id="PTHR47738">
    <property type="entry name" value="PTS SYSTEM FRUCTOSE-LIKE EIIA COMPONENT-RELATED"/>
    <property type="match status" value="1"/>
</dbReference>